<evidence type="ECO:0000256" key="1">
    <source>
        <dbReference type="ARBA" id="ARBA00001282"/>
    </source>
</evidence>
<dbReference type="InterPro" id="IPR018294">
    <property type="entry name" value="ISPD_synthase_CS"/>
</dbReference>
<name>A0A1L3NHI3_CLOSG</name>
<feature type="site" description="Positions MEP for the nucleophilic attack" evidence="7">
    <location>
        <position position="155"/>
    </location>
</feature>
<evidence type="ECO:0000256" key="5">
    <source>
        <dbReference type="ARBA" id="ARBA00022695"/>
    </source>
</evidence>
<dbReference type="PANTHER" id="PTHR32125">
    <property type="entry name" value="2-C-METHYL-D-ERYTHRITOL 4-PHOSPHATE CYTIDYLYLTRANSFERASE, CHLOROPLASTIC"/>
    <property type="match status" value="1"/>
</dbReference>
<keyword evidence="6 7" id="KW-0414">Isoprene biosynthesis</keyword>
<dbReference type="EMBL" id="CP013243">
    <property type="protein sequence ID" value="APH15600.1"/>
    <property type="molecule type" value="Genomic_DNA"/>
</dbReference>
<keyword evidence="4 7" id="KW-0808">Transferase</keyword>
<reference evidence="8 9" key="1">
    <citation type="submission" date="2015-11" db="EMBL/GenBank/DDBJ databases">
        <authorList>
            <person name="Hill K.K."/>
            <person name="Shirey T.B."/>
            <person name="Raphael B."/>
            <person name="Daligault H.E."/>
            <person name="Davenport K.W."/>
            <person name="Bruce D.C."/>
            <person name="Foley B.T."/>
            <person name="Johnson S.L."/>
        </authorList>
    </citation>
    <scope>NUCLEOTIDE SEQUENCE [LARGE SCALE GENOMIC DNA]</scope>
    <source>
        <strain evidence="8 9">CDC_1632</strain>
    </source>
</reference>
<dbReference type="GO" id="GO:0050518">
    <property type="term" value="F:2-C-methyl-D-erythritol 4-phosphate cytidylyltransferase activity"/>
    <property type="evidence" value="ECO:0007669"/>
    <property type="project" value="UniProtKB-UniRule"/>
</dbReference>
<dbReference type="NCBIfam" id="TIGR00453">
    <property type="entry name" value="ispD"/>
    <property type="match status" value="1"/>
</dbReference>
<organism evidence="8 9">
    <name type="scientific">Clostridium sporogenes</name>
    <dbReference type="NCBI Taxonomy" id="1509"/>
    <lineage>
        <taxon>Bacteria</taxon>
        <taxon>Bacillati</taxon>
        <taxon>Bacillota</taxon>
        <taxon>Clostridia</taxon>
        <taxon>Eubacteriales</taxon>
        <taxon>Clostridiaceae</taxon>
        <taxon>Clostridium</taxon>
    </lineage>
</organism>
<comment type="catalytic activity">
    <reaction evidence="1 7">
        <text>2-C-methyl-D-erythritol 4-phosphate + CTP + H(+) = 4-CDP-2-C-methyl-D-erythritol + diphosphate</text>
        <dbReference type="Rhea" id="RHEA:13429"/>
        <dbReference type="ChEBI" id="CHEBI:15378"/>
        <dbReference type="ChEBI" id="CHEBI:33019"/>
        <dbReference type="ChEBI" id="CHEBI:37563"/>
        <dbReference type="ChEBI" id="CHEBI:57823"/>
        <dbReference type="ChEBI" id="CHEBI:58262"/>
        <dbReference type="EC" id="2.7.7.60"/>
    </reaction>
</comment>
<evidence type="ECO:0000313" key="8">
    <source>
        <dbReference type="EMBL" id="APH15600.1"/>
    </source>
</evidence>
<dbReference type="InterPro" id="IPR001228">
    <property type="entry name" value="IspD"/>
</dbReference>
<dbReference type="STRING" id="413999.CBO3504"/>
<evidence type="ECO:0000256" key="4">
    <source>
        <dbReference type="ARBA" id="ARBA00022679"/>
    </source>
</evidence>
<sequence length="229" mass="25852">MSKNSVIIVAAGKGKRMNSSISKQFLHIKNKPILYYTLNKFSTHESIDEIVLVTLEDKIEVCSDIIDKYNIDKVSKIVPGGKERQDSVYNGLKAVSKDCEVVLIHDAARPFVTSDIIENGIRYVNQYGAAACGVIPKDTIKIKDKKGFAIDTPRREDLFIVQTPQCFSYNIILDCHEKLKKHNKKVTDDTMVLENYGKSVYLYEGSYSNIKITTPEDLILGEQILEKLT</sequence>
<feature type="site" description="Transition state stabilizer" evidence="7">
    <location>
        <position position="23"/>
    </location>
</feature>
<dbReference type="Gene3D" id="3.90.550.10">
    <property type="entry name" value="Spore Coat Polysaccharide Biosynthesis Protein SpsA, Chain A"/>
    <property type="match status" value="1"/>
</dbReference>
<dbReference type="PROSITE" id="PS01295">
    <property type="entry name" value="ISPD"/>
    <property type="match status" value="1"/>
</dbReference>
<evidence type="ECO:0000313" key="9">
    <source>
        <dbReference type="Proteomes" id="UP000182204"/>
    </source>
</evidence>
<dbReference type="EC" id="2.7.7.60" evidence="7"/>
<dbReference type="Proteomes" id="UP000182204">
    <property type="component" value="Chromosome"/>
</dbReference>
<evidence type="ECO:0000256" key="3">
    <source>
        <dbReference type="ARBA" id="ARBA00009789"/>
    </source>
</evidence>
<dbReference type="UniPathway" id="UPA00056">
    <property type="reaction ID" value="UER00093"/>
</dbReference>
<dbReference type="eggNOG" id="COG1211">
    <property type="taxonomic scope" value="Bacteria"/>
</dbReference>
<dbReference type="CDD" id="cd02516">
    <property type="entry name" value="CDP-ME_synthetase"/>
    <property type="match status" value="1"/>
</dbReference>
<dbReference type="Pfam" id="PF01128">
    <property type="entry name" value="IspD"/>
    <property type="match status" value="1"/>
</dbReference>
<dbReference type="RefSeq" id="WP_072585900.1">
    <property type="nucleotide sequence ID" value="NZ_CP013243.1"/>
</dbReference>
<evidence type="ECO:0000256" key="7">
    <source>
        <dbReference type="HAMAP-Rule" id="MF_00108"/>
    </source>
</evidence>
<dbReference type="FunFam" id="3.90.550.10:FF:000003">
    <property type="entry name" value="2-C-methyl-D-erythritol 4-phosphate cytidylyltransferase"/>
    <property type="match status" value="1"/>
</dbReference>
<dbReference type="GO" id="GO:0019288">
    <property type="term" value="P:isopentenyl diphosphate biosynthetic process, methylerythritol 4-phosphate pathway"/>
    <property type="evidence" value="ECO:0007669"/>
    <property type="project" value="UniProtKB-UniRule"/>
</dbReference>
<comment type="function">
    <text evidence="7">Catalyzes the formation of 4-diphosphocytidyl-2-C-methyl-D-erythritol from CTP and 2-C-methyl-D-erythritol 4-phosphate (MEP).</text>
</comment>
<comment type="pathway">
    <text evidence="2 7">Isoprenoid biosynthesis; isopentenyl diphosphate biosynthesis via DXP pathway; isopentenyl diphosphate from 1-deoxy-D-xylulose 5-phosphate: step 2/6.</text>
</comment>
<dbReference type="HAMAP" id="MF_00108">
    <property type="entry name" value="IspD"/>
    <property type="match status" value="1"/>
</dbReference>
<keyword evidence="5 7" id="KW-0548">Nucleotidyltransferase</keyword>
<dbReference type="NCBIfam" id="NF001183">
    <property type="entry name" value="PRK00155.1-3"/>
    <property type="match status" value="1"/>
</dbReference>
<evidence type="ECO:0000256" key="6">
    <source>
        <dbReference type="ARBA" id="ARBA00023229"/>
    </source>
</evidence>
<protein>
    <recommendedName>
        <fullName evidence="7">2-C-methyl-D-erythritol 4-phosphate cytidylyltransferase</fullName>
        <ecNumber evidence="7">2.7.7.60</ecNumber>
    </recommendedName>
    <alternativeName>
        <fullName evidence="7">4-diphosphocytidyl-2C-methyl-D-erythritol synthase</fullName>
    </alternativeName>
    <alternativeName>
        <fullName evidence="7">MEP cytidylyltransferase</fullName>
        <shortName evidence="7">MCT</shortName>
    </alternativeName>
</protein>
<dbReference type="SUPFAM" id="SSF53448">
    <property type="entry name" value="Nucleotide-diphospho-sugar transferases"/>
    <property type="match status" value="1"/>
</dbReference>
<accession>A0A1L3NHI3</accession>
<dbReference type="PANTHER" id="PTHR32125:SF4">
    <property type="entry name" value="2-C-METHYL-D-ERYTHRITOL 4-PHOSPHATE CYTIDYLYLTRANSFERASE, CHLOROPLASTIC"/>
    <property type="match status" value="1"/>
</dbReference>
<dbReference type="AlphaFoldDB" id="A0A1L3NHI3"/>
<comment type="similarity">
    <text evidence="3 7">Belongs to the IspD/TarI cytidylyltransferase family. IspD subfamily.</text>
</comment>
<proteinExistence type="inferred from homology"/>
<dbReference type="InterPro" id="IPR050088">
    <property type="entry name" value="IspD/TarI_cytidylyltransf_bact"/>
</dbReference>
<feature type="site" description="Transition state stabilizer" evidence="7">
    <location>
        <position position="16"/>
    </location>
</feature>
<feature type="site" description="Positions MEP for the nucleophilic attack" evidence="7">
    <location>
        <position position="211"/>
    </location>
</feature>
<gene>
    <name evidence="7 8" type="primary">ispD</name>
    <name evidence="8" type="ORF">NPD5_2349</name>
</gene>
<dbReference type="InterPro" id="IPR029044">
    <property type="entry name" value="Nucleotide-diphossugar_trans"/>
</dbReference>
<evidence type="ECO:0000256" key="2">
    <source>
        <dbReference type="ARBA" id="ARBA00004787"/>
    </source>
</evidence>
<dbReference type="InterPro" id="IPR034683">
    <property type="entry name" value="IspD/TarI"/>
</dbReference>